<dbReference type="PANTHER" id="PTHR12897:SF4">
    <property type="entry name" value="REGULATOR OF MON1-CCZ1 COMPLEX"/>
    <property type="match status" value="1"/>
</dbReference>
<dbReference type="InterPro" id="IPR040371">
    <property type="entry name" value="RMC1"/>
</dbReference>
<organism evidence="4 5">
    <name type="scientific">Trichinella nativa</name>
    <dbReference type="NCBI Taxonomy" id="6335"/>
    <lineage>
        <taxon>Eukaryota</taxon>
        <taxon>Metazoa</taxon>
        <taxon>Ecdysozoa</taxon>
        <taxon>Nematoda</taxon>
        <taxon>Enoplea</taxon>
        <taxon>Dorylaimia</taxon>
        <taxon>Trichinellida</taxon>
        <taxon>Trichinellidae</taxon>
        <taxon>Trichinella</taxon>
    </lineage>
</organism>
<reference evidence="4 5" key="1">
    <citation type="submission" date="2015-04" db="EMBL/GenBank/DDBJ databases">
        <title>Draft genome of the roundworm Trichinella nativa.</title>
        <authorList>
            <person name="Mitreva M."/>
        </authorList>
    </citation>
    <scope>NUCLEOTIDE SEQUENCE [LARGE SCALE GENOMIC DNA]</scope>
    <source>
        <strain evidence="4 5">ISS45</strain>
    </source>
</reference>
<dbReference type="Gene3D" id="3.40.50.1820">
    <property type="entry name" value="alpha/beta hydrolase"/>
    <property type="match status" value="1"/>
</dbReference>
<dbReference type="InterPro" id="IPR009755">
    <property type="entry name" value="RMC1_C"/>
</dbReference>
<feature type="domain" description="Regulator of MON1-CCZ1 complex N-terminal" evidence="2">
    <location>
        <begin position="509"/>
        <end position="601"/>
    </location>
</feature>
<dbReference type="GO" id="GO:0005765">
    <property type="term" value="C:lysosomal membrane"/>
    <property type="evidence" value="ECO:0007669"/>
    <property type="project" value="TreeGrafter"/>
</dbReference>
<proteinExistence type="predicted"/>
<dbReference type="AlphaFoldDB" id="A0A1Y3E4V2"/>
<dbReference type="EMBL" id="LVZM01023257">
    <property type="protein sequence ID" value="OUC40132.1"/>
    <property type="molecule type" value="Genomic_DNA"/>
</dbReference>
<evidence type="ECO:0000259" key="1">
    <source>
        <dbReference type="Pfam" id="PF07035"/>
    </source>
</evidence>
<protein>
    <submittedName>
        <fullName evidence="4">Putative colon cancer-associated protein Mic1</fullName>
    </submittedName>
</protein>
<dbReference type="Pfam" id="PF07035">
    <property type="entry name" value="RMC1_C"/>
    <property type="match status" value="1"/>
</dbReference>
<dbReference type="Pfam" id="PF21029">
    <property type="entry name" value="RMC1_N"/>
    <property type="match status" value="1"/>
</dbReference>
<dbReference type="InterPro" id="IPR029058">
    <property type="entry name" value="AB_hydrolase_fold"/>
</dbReference>
<dbReference type="GO" id="GO:0035658">
    <property type="term" value="C:Mon1-Ccz1 complex"/>
    <property type="evidence" value="ECO:0007669"/>
    <property type="project" value="InterPro"/>
</dbReference>
<evidence type="ECO:0000259" key="2">
    <source>
        <dbReference type="Pfam" id="PF21029"/>
    </source>
</evidence>
<evidence type="ECO:0000259" key="3">
    <source>
        <dbReference type="Pfam" id="PF22990"/>
    </source>
</evidence>
<dbReference type="SUPFAM" id="SSF53474">
    <property type="entry name" value="alpha/beta-Hydrolases"/>
    <property type="match status" value="1"/>
</dbReference>
<dbReference type="Proteomes" id="UP000243006">
    <property type="component" value="Unassembled WGS sequence"/>
</dbReference>
<feature type="domain" description="Phosphatidylserine Lipase ABHD16 N-terminal" evidence="3">
    <location>
        <begin position="9"/>
        <end position="136"/>
    </location>
</feature>
<dbReference type="Pfam" id="PF22990">
    <property type="entry name" value="ABHD16_N"/>
    <property type="match status" value="1"/>
</dbReference>
<dbReference type="PANTHER" id="PTHR12897">
    <property type="entry name" value="COLON CANCER-ASSOCIATED PROTEIN MIC1"/>
    <property type="match status" value="1"/>
</dbReference>
<accession>A0A1Y3E4V2</accession>
<comment type="caution">
    <text evidence="4">The sequence shown here is derived from an EMBL/GenBank/DDBJ whole genome shotgun (WGS) entry which is preliminary data.</text>
</comment>
<evidence type="ECO:0000313" key="4">
    <source>
        <dbReference type="EMBL" id="OUC40132.1"/>
    </source>
</evidence>
<sequence>MNFLRTNYLIAFGPNVYGIRSASPETSFIKYNENALERFGNLSCWWLHFSYALIKYISPFWICHWLRSIPDYEFQTVSRYFFSAVSICSLVYVSRYFGRRFNAKYVQFAEHLSQCYFTISSDNSECYQLLRQYEYDFTHFPTEYTWNDLFDGEKVKQRRFLESEPLLQNGSSLNARFNAVLSWLLANTIGIRLLYPASMSWFHNSVQFYLRQGRLQLFDEFRGIRYKIRDKDGEYIDCMLFDRRDAKSFSNGNILVITCEGNAGFYEIGLPRCPLEANFSVLAWNHPGFGSSTGMPWPKNEQNAIDEEDIFIYAWSIGAYPATWAAMNYPNMRGLFLDATFDDVLPLALSIFPSSLSALVKSTVRTYMNLNVAEQLKQYDGPVTFVRRFRDEILSTDHSSLNEQMRSIRTNFLINIFLKNRYPSVFKDDVALEWLSYTPTERAVNFARLEDVAEKLFGSTSASEFVKNDQTMATLTREELLSVGYYLFNQHVIDIDSMCLLQVGGSHFRGVMHTAGSNKTFNFELPSSEMISSLKISPNCKAVAFEQSQNIIKFVSFGERQQSFLVSDLDSSGASKILGFEWLKSGDILIVSYCEISVYQNSAVLQKFSKFEVEHVCNVAKSQPLMERQVIAAEIYNNLYVGVLLTNLMLYSSGCVQVQLYPVQKKYMVPQSRLSSSVSTAKVTDILVVNKVGKFAVHVVDNLFLMHQQQLQATFVFDISSDCFSIKDGIKYHFPLFQVKLQPPILSTSSSLSSVSTSSLSHFDNFSFELYCPNWIFYQPDIIVDAKQGSLFVCLFPQKSVHNVVYTGCLWRLVFNFQYAESVISSKVASVVELFHFLKKDEKTDRTPLTQNETIEKIFQPLSTLEETDQLWLAKNLLQYVQSLLNFDITVDAEVWKLLVVLLAEADEFQLLQEMLYQRVFPDLKPLALALVSFAAKNESCFHLALHILMHRKNSAIEVCEILLEQKDIISALKYARHLDAVDPVIALKLIEAAKKSNNPLMFYSVFQFFEKDTNFSKQLQAASPKEWDAFQTYYEKLRNDGAAA</sequence>
<dbReference type="GO" id="GO:0010506">
    <property type="term" value="P:regulation of autophagy"/>
    <property type="evidence" value="ECO:0007669"/>
    <property type="project" value="InterPro"/>
</dbReference>
<dbReference type="InterPro" id="IPR049040">
    <property type="entry name" value="RMC1_N"/>
</dbReference>
<name>A0A1Y3E4V2_9BILA</name>
<evidence type="ECO:0000313" key="5">
    <source>
        <dbReference type="Proteomes" id="UP000243006"/>
    </source>
</evidence>
<dbReference type="InterPro" id="IPR054518">
    <property type="entry name" value="ABHD16_N"/>
</dbReference>
<gene>
    <name evidence="4" type="ORF">D917_00758</name>
</gene>
<feature type="domain" description="Mic1" evidence="1">
    <location>
        <begin position="840"/>
        <end position="1013"/>
    </location>
</feature>
<dbReference type="GO" id="GO:0031902">
    <property type="term" value="C:late endosome membrane"/>
    <property type="evidence" value="ECO:0007669"/>
    <property type="project" value="TreeGrafter"/>
</dbReference>